<sequence length="246" mass="26134">MRKMITALVAGGALVVTAFPAHAAPMDPVLALKAKLTPGHGVRFTEKAVLSDDKEEWEVQSRKGAFQFDKRGVAASDVTITTIDSERQRAIGVDKTTYVSGSMLDGRLPEGKTWLKTRGGGLFGFYGQIINPAEPKTLAALIKGGTPGKSTVTGTITFKELERVSPWFAASTPSSWHDGTKVSYTLTLTSAGLVSGVRSSYTATGVVGRGDVEGRTITVDSRYTKWGGKVSIKAPDPRTVTSEPLS</sequence>
<reference evidence="3" key="1">
    <citation type="journal article" date="2019" name="Int. J. Syst. Evol. Microbiol.">
        <title>The Global Catalogue of Microorganisms (GCM) 10K type strain sequencing project: providing services to taxonomists for standard genome sequencing and annotation.</title>
        <authorList>
            <consortium name="The Broad Institute Genomics Platform"/>
            <consortium name="The Broad Institute Genome Sequencing Center for Infectious Disease"/>
            <person name="Wu L."/>
            <person name="Ma J."/>
        </authorList>
    </citation>
    <scope>NUCLEOTIDE SEQUENCE [LARGE SCALE GENOMIC DNA]</scope>
    <source>
        <strain evidence="3">ICMP 6774ER</strain>
    </source>
</reference>
<dbReference type="Gene3D" id="2.50.20.20">
    <property type="match status" value="1"/>
</dbReference>
<evidence type="ECO:0000313" key="2">
    <source>
        <dbReference type="EMBL" id="MFD1936808.1"/>
    </source>
</evidence>
<evidence type="ECO:0000256" key="1">
    <source>
        <dbReference type="SAM" id="SignalP"/>
    </source>
</evidence>
<dbReference type="EMBL" id="JBHUFV010000052">
    <property type="protein sequence ID" value="MFD1936808.1"/>
    <property type="molecule type" value="Genomic_DNA"/>
</dbReference>
<accession>A0ABW4T5U3</accession>
<comment type="caution">
    <text evidence="2">The sequence shown here is derived from an EMBL/GenBank/DDBJ whole genome shotgun (WGS) entry which is preliminary data.</text>
</comment>
<proteinExistence type="predicted"/>
<keyword evidence="3" id="KW-1185">Reference proteome</keyword>
<feature type="chain" id="PRO_5045222190" evidence="1">
    <location>
        <begin position="24"/>
        <end position="246"/>
    </location>
</feature>
<dbReference type="RefSeq" id="WP_379577418.1">
    <property type="nucleotide sequence ID" value="NZ_JBHUFV010000052.1"/>
</dbReference>
<evidence type="ECO:0000313" key="3">
    <source>
        <dbReference type="Proteomes" id="UP001597368"/>
    </source>
</evidence>
<dbReference type="Proteomes" id="UP001597368">
    <property type="component" value="Unassembled WGS sequence"/>
</dbReference>
<name>A0ABW4T5U3_9ACTN</name>
<organism evidence="2 3">
    <name type="scientific">Nonomuraea mangrovi</name>
    <dbReference type="NCBI Taxonomy" id="2316207"/>
    <lineage>
        <taxon>Bacteria</taxon>
        <taxon>Bacillati</taxon>
        <taxon>Actinomycetota</taxon>
        <taxon>Actinomycetes</taxon>
        <taxon>Streptosporangiales</taxon>
        <taxon>Streptosporangiaceae</taxon>
        <taxon>Nonomuraea</taxon>
    </lineage>
</organism>
<feature type="signal peptide" evidence="1">
    <location>
        <begin position="1"/>
        <end position="23"/>
    </location>
</feature>
<gene>
    <name evidence="2" type="ORF">ACFSKW_35600</name>
</gene>
<protein>
    <submittedName>
        <fullName evidence="2">Uncharacterized protein</fullName>
    </submittedName>
</protein>
<keyword evidence="1" id="KW-0732">Signal</keyword>